<feature type="domain" description="Microcin J25-processing protein McjB C-terminal" evidence="1">
    <location>
        <begin position="24"/>
        <end position="89"/>
    </location>
</feature>
<gene>
    <name evidence="2" type="ORF">BW143_06450</name>
</gene>
<protein>
    <recommendedName>
        <fullName evidence="1">Microcin J25-processing protein McjB C-terminal domain-containing protein</fullName>
    </recommendedName>
</protein>
<evidence type="ECO:0000259" key="1">
    <source>
        <dbReference type="Pfam" id="PF13471"/>
    </source>
</evidence>
<evidence type="ECO:0000313" key="2">
    <source>
        <dbReference type="EMBL" id="OMI07531.1"/>
    </source>
</evidence>
<dbReference type="AlphaFoldDB" id="A0A1R1RMT0"/>
<dbReference type="RefSeq" id="WP_076762663.1">
    <property type="nucleotide sequence ID" value="NZ_JARMMK010000008.1"/>
</dbReference>
<dbReference type="Proteomes" id="UP000187367">
    <property type="component" value="Unassembled WGS sequence"/>
</dbReference>
<proteinExistence type="predicted"/>
<dbReference type="Pfam" id="PF13471">
    <property type="entry name" value="Transglut_core3"/>
    <property type="match status" value="1"/>
</dbReference>
<comment type="caution">
    <text evidence="2">The sequence shown here is derived from an EMBL/GenBank/DDBJ whole genome shotgun (WGS) entry which is preliminary data.</text>
</comment>
<evidence type="ECO:0000313" key="3">
    <source>
        <dbReference type="Proteomes" id="UP000187367"/>
    </source>
</evidence>
<reference evidence="2 3" key="1">
    <citation type="submission" date="2017-01" db="EMBL/GenBank/DDBJ databases">
        <title>Bacillus phylogenomics.</title>
        <authorList>
            <person name="Dunlap C."/>
        </authorList>
    </citation>
    <scope>NUCLEOTIDE SEQUENCE [LARGE SCALE GENOMIC DNA]</scope>
    <source>
        <strain evidence="2 3">NRRL B-41282</strain>
    </source>
</reference>
<dbReference type="InterPro" id="IPR032708">
    <property type="entry name" value="McjB_C"/>
</dbReference>
<keyword evidence="3" id="KW-1185">Reference proteome</keyword>
<organism evidence="2 3">
    <name type="scientific">Bacillus swezeyi</name>
    <dbReference type="NCBI Taxonomy" id="1925020"/>
    <lineage>
        <taxon>Bacteria</taxon>
        <taxon>Bacillati</taxon>
        <taxon>Bacillota</taxon>
        <taxon>Bacilli</taxon>
        <taxon>Bacillales</taxon>
        <taxon>Bacillaceae</taxon>
        <taxon>Bacillus</taxon>
    </lineage>
</organism>
<accession>A0A1R1RMT0</accession>
<name>A0A1R1RMT0_9BACI</name>
<sequence length="191" mass="21762">MLSANTIDITQCRYHALKVSDDQKLVDAYFTVFREFRNSAGSCHVSSAILFVILKELGYDAKLCLGVVRSGAFHFDHSWIEIDGKVYDSAINMGLQGVRMAEPVFADYYLESGQKMHDIEYGQEEGGTPDIGVATILKIGFVRYMDDAPRKNGLWSVVKKLGKEVHLKLNIQELRQKYRENQWIVKSKYTN</sequence>
<dbReference type="OrthoDB" id="6399948at2"/>
<dbReference type="EMBL" id="MTJL01000010">
    <property type="protein sequence ID" value="OMI07531.1"/>
    <property type="molecule type" value="Genomic_DNA"/>
</dbReference>
<accession>A0A1R1QSA7</accession>